<dbReference type="AlphaFoldDB" id="A0A1Q5TE67"/>
<dbReference type="InterPro" id="IPR051604">
    <property type="entry name" value="Ergot_Alk_Oxidoreductase"/>
</dbReference>
<dbReference type="InterPro" id="IPR036291">
    <property type="entry name" value="NAD(P)-bd_dom_sf"/>
</dbReference>
<dbReference type="PANTHER" id="PTHR43162">
    <property type="match status" value="1"/>
</dbReference>
<dbReference type="EMBL" id="MNBE01000672">
    <property type="protein sequence ID" value="OKO98512.1"/>
    <property type="molecule type" value="Genomic_DNA"/>
</dbReference>
<dbReference type="InterPro" id="IPR008030">
    <property type="entry name" value="NmrA-like"/>
</dbReference>
<evidence type="ECO:0000259" key="1">
    <source>
        <dbReference type="Pfam" id="PF05368"/>
    </source>
</evidence>
<name>A0A1Q5TE67_9EURO</name>
<accession>A0A1Q5TE67</accession>
<keyword evidence="3" id="KW-1185">Reference proteome</keyword>
<sequence length="299" mass="32528">MRVTVVPASTKSGVATIRSLLSKPVQVRGIYRDLSKIPATFSADANFSAIEGNASDEGALDLTGSDAVLAIIPPVFDGRDPIEHAKKLSSNIKTAIEMAGNVKILVLLSSGGAEFSEGVGEIKTNNKAEEILRQTKVESIVFVRCAYFMENWTMDLATLKGPDPFFFSTITPVDYKIPMVSVSDIGTTLAEQLIDKATLAEKPYIVELHGPQNYSPLDVQAAFAKALGKDVELRPVEKDNFRKFYAQIFPPSILDYWVELAMSILPDGKLGTEYMLHPRGPVLYGRTDLETAIKASIGA</sequence>
<dbReference type="SUPFAM" id="SSF51735">
    <property type="entry name" value="NAD(P)-binding Rossmann-fold domains"/>
    <property type="match status" value="1"/>
</dbReference>
<dbReference type="OrthoDB" id="419598at2759"/>
<dbReference type="Gene3D" id="3.40.50.720">
    <property type="entry name" value="NAD(P)-binding Rossmann-like Domain"/>
    <property type="match status" value="1"/>
</dbReference>
<organism evidence="2 3">
    <name type="scientific">Penicillium subrubescens</name>
    <dbReference type="NCBI Taxonomy" id="1316194"/>
    <lineage>
        <taxon>Eukaryota</taxon>
        <taxon>Fungi</taxon>
        <taxon>Dikarya</taxon>
        <taxon>Ascomycota</taxon>
        <taxon>Pezizomycotina</taxon>
        <taxon>Eurotiomycetes</taxon>
        <taxon>Eurotiomycetidae</taxon>
        <taxon>Eurotiales</taxon>
        <taxon>Aspergillaceae</taxon>
        <taxon>Penicillium</taxon>
    </lineage>
</organism>
<proteinExistence type="predicted"/>
<dbReference type="Pfam" id="PF05368">
    <property type="entry name" value="NmrA"/>
    <property type="match status" value="1"/>
</dbReference>
<reference evidence="2 3" key="1">
    <citation type="submission" date="2016-10" db="EMBL/GenBank/DDBJ databases">
        <title>Genome sequence of the ascomycete fungus Penicillium subrubescens.</title>
        <authorList>
            <person name="De Vries R.P."/>
            <person name="Peng M."/>
            <person name="Dilokpimol A."/>
            <person name="Hilden K."/>
            <person name="Makela M.R."/>
            <person name="Grigoriev I."/>
            <person name="Riley R."/>
            <person name="Granchi Z."/>
        </authorList>
    </citation>
    <scope>NUCLEOTIDE SEQUENCE [LARGE SCALE GENOMIC DNA]</scope>
    <source>
        <strain evidence="2 3">CBS 132785</strain>
    </source>
</reference>
<protein>
    <recommendedName>
        <fullName evidence="1">NmrA-like domain-containing protein</fullName>
    </recommendedName>
</protein>
<dbReference type="PANTHER" id="PTHR43162:SF1">
    <property type="entry name" value="PRESTALK A DIFFERENTIATION PROTEIN A"/>
    <property type="match status" value="1"/>
</dbReference>
<evidence type="ECO:0000313" key="2">
    <source>
        <dbReference type="EMBL" id="OKO98512.1"/>
    </source>
</evidence>
<dbReference type="Gene3D" id="3.90.25.10">
    <property type="entry name" value="UDP-galactose 4-epimerase, domain 1"/>
    <property type="match status" value="1"/>
</dbReference>
<dbReference type="STRING" id="1316194.A0A1Q5TE67"/>
<comment type="caution">
    <text evidence="2">The sequence shown here is derived from an EMBL/GenBank/DDBJ whole genome shotgun (WGS) entry which is preliminary data.</text>
</comment>
<feature type="domain" description="NmrA-like" evidence="1">
    <location>
        <begin position="2"/>
        <end position="244"/>
    </location>
</feature>
<dbReference type="Proteomes" id="UP000186955">
    <property type="component" value="Unassembled WGS sequence"/>
</dbReference>
<evidence type="ECO:0000313" key="3">
    <source>
        <dbReference type="Proteomes" id="UP000186955"/>
    </source>
</evidence>
<gene>
    <name evidence="2" type="ORF">PENSUB_9188</name>
</gene>